<dbReference type="Proteomes" id="UP000199527">
    <property type="component" value="Unassembled WGS sequence"/>
</dbReference>
<dbReference type="AlphaFoldDB" id="A0A1G8TUW5"/>
<evidence type="ECO:0000313" key="3">
    <source>
        <dbReference type="EMBL" id="SDJ45184.1"/>
    </source>
</evidence>
<dbReference type="EMBL" id="FNEM01000008">
    <property type="protein sequence ID" value="SDJ45184.1"/>
    <property type="molecule type" value="Genomic_DNA"/>
</dbReference>
<sequence>MIYRHTQHGVAVLLIVAAAALLLSMAASAQAGQMMWLAFLILAVVAVLFSSLTIEVNRMRICWFFGPWFWKRTLPVSEVQSVRVVHNQWYQGLGIRWIPKGWLYNVSGTEAVELTCKDGKVVRLGTNDPGNLLRTIKAQLEELDSSPSPHSKT</sequence>
<name>A0A1G8TUW5_9GAMM</name>
<organism evidence="3 4">
    <name type="scientific">Ferrimonas sediminum</name>
    <dbReference type="NCBI Taxonomy" id="718193"/>
    <lineage>
        <taxon>Bacteria</taxon>
        <taxon>Pseudomonadati</taxon>
        <taxon>Pseudomonadota</taxon>
        <taxon>Gammaproteobacteria</taxon>
        <taxon>Alteromonadales</taxon>
        <taxon>Ferrimonadaceae</taxon>
        <taxon>Ferrimonas</taxon>
    </lineage>
</organism>
<evidence type="ECO:0008006" key="5">
    <source>
        <dbReference type="Google" id="ProtNLM"/>
    </source>
</evidence>
<evidence type="ECO:0000256" key="2">
    <source>
        <dbReference type="SAM" id="SignalP"/>
    </source>
</evidence>
<keyword evidence="4" id="KW-1185">Reference proteome</keyword>
<reference evidence="4" key="1">
    <citation type="submission" date="2016-10" db="EMBL/GenBank/DDBJ databases">
        <authorList>
            <person name="Varghese N."/>
            <person name="Submissions S."/>
        </authorList>
    </citation>
    <scope>NUCLEOTIDE SEQUENCE [LARGE SCALE GENOMIC DNA]</scope>
    <source>
        <strain evidence="4">DSM 23317</strain>
    </source>
</reference>
<keyword evidence="1" id="KW-0472">Membrane</keyword>
<protein>
    <recommendedName>
        <fullName evidence="5">PH domain-containing protein</fullName>
    </recommendedName>
</protein>
<keyword evidence="1" id="KW-1133">Transmembrane helix</keyword>
<accession>A0A1G8TUW5</accession>
<feature type="chain" id="PRO_5011569209" description="PH domain-containing protein" evidence="2">
    <location>
        <begin position="30"/>
        <end position="153"/>
    </location>
</feature>
<proteinExistence type="predicted"/>
<evidence type="ECO:0000256" key="1">
    <source>
        <dbReference type="SAM" id="Phobius"/>
    </source>
</evidence>
<keyword evidence="1" id="KW-0812">Transmembrane</keyword>
<keyword evidence="2" id="KW-0732">Signal</keyword>
<feature type="transmembrane region" description="Helical" evidence="1">
    <location>
        <begin position="36"/>
        <end position="54"/>
    </location>
</feature>
<evidence type="ECO:0000313" key="4">
    <source>
        <dbReference type="Proteomes" id="UP000199527"/>
    </source>
</evidence>
<dbReference type="RefSeq" id="WP_176819288.1">
    <property type="nucleotide sequence ID" value="NZ_FNEM01000008.1"/>
</dbReference>
<gene>
    <name evidence="3" type="ORF">SAMN04488540_10891</name>
</gene>
<feature type="signal peptide" evidence="2">
    <location>
        <begin position="1"/>
        <end position="29"/>
    </location>
</feature>